<feature type="transmembrane region" description="Helical" evidence="1">
    <location>
        <begin position="194"/>
        <end position="213"/>
    </location>
</feature>
<organism evidence="2">
    <name type="scientific">Cacopsylla melanoneura</name>
    <dbReference type="NCBI Taxonomy" id="428564"/>
    <lineage>
        <taxon>Eukaryota</taxon>
        <taxon>Metazoa</taxon>
        <taxon>Ecdysozoa</taxon>
        <taxon>Arthropoda</taxon>
        <taxon>Hexapoda</taxon>
        <taxon>Insecta</taxon>
        <taxon>Pterygota</taxon>
        <taxon>Neoptera</taxon>
        <taxon>Paraneoptera</taxon>
        <taxon>Hemiptera</taxon>
        <taxon>Sternorrhyncha</taxon>
        <taxon>Psylloidea</taxon>
        <taxon>Psyllidae</taxon>
        <taxon>Psyllinae</taxon>
        <taxon>Cacopsylla</taxon>
    </lineage>
</organism>
<protein>
    <recommendedName>
        <fullName evidence="3">Gustatory receptor</fullName>
    </recommendedName>
</protein>
<keyword evidence="1" id="KW-1133">Transmembrane helix</keyword>
<evidence type="ECO:0008006" key="3">
    <source>
        <dbReference type="Google" id="ProtNLM"/>
    </source>
</evidence>
<evidence type="ECO:0000313" key="2">
    <source>
        <dbReference type="EMBL" id="CAG6684739.1"/>
    </source>
</evidence>
<reference evidence="2" key="1">
    <citation type="submission" date="2021-05" db="EMBL/GenBank/DDBJ databases">
        <authorList>
            <person name="Alioto T."/>
            <person name="Alioto T."/>
            <person name="Gomez Garrido J."/>
        </authorList>
    </citation>
    <scope>NUCLEOTIDE SEQUENCE</scope>
</reference>
<name>A0A8D8X7J5_9HEMI</name>
<accession>A0A8D8X7J5</accession>
<feature type="transmembrane region" description="Helical" evidence="1">
    <location>
        <begin position="79"/>
        <end position="97"/>
    </location>
</feature>
<dbReference type="EMBL" id="HBUF01268803">
    <property type="protein sequence ID" value="CAG6684739.1"/>
    <property type="molecule type" value="Transcribed_RNA"/>
</dbReference>
<feature type="transmembrane region" description="Helical" evidence="1">
    <location>
        <begin position="37"/>
        <end position="59"/>
    </location>
</feature>
<evidence type="ECO:0000256" key="1">
    <source>
        <dbReference type="SAM" id="Phobius"/>
    </source>
</evidence>
<sequence length="242" mass="28772">MLRRYIMKLYKCLYYSDLYNSTVSVEGNVRFHNTLSISLIVICLVINLAINVVRFLQLYYNNVDMMNILYFNFMYFNSVQVYMTELQFILLAYGLMIRFQDINIYLYEAIRQNSIFYNLNYRKEYLYARMLVHDFTKKPPVGTIFKTPHFSSPSFPTSFSDYSLNLKCNTIANLRIAHIFLCDSLSYLNAIYDYSIIFALVCLFITTLLDIYYEFFGIKVTTEVGHTQIRTYLWIVQYALLV</sequence>
<keyword evidence="1" id="KW-0812">Transmembrane</keyword>
<dbReference type="AlphaFoldDB" id="A0A8D8X7J5"/>
<keyword evidence="1" id="KW-0472">Membrane</keyword>
<proteinExistence type="predicted"/>